<reference evidence="11" key="1">
    <citation type="submission" date="2016-06" db="UniProtKB">
        <authorList>
            <consortium name="WormBaseParasite"/>
        </authorList>
    </citation>
    <scope>IDENTIFICATION</scope>
</reference>
<dbReference type="InterPro" id="IPR013134">
    <property type="entry name" value="Zn_hook_RAD50"/>
</dbReference>
<feature type="binding site" evidence="6">
    <location>
        <position position="510"/>
    </location>
    <ligand>
        <name>Zn(2+)</name>
        <dbReference type="ChEBI" id="CHEBI:29105"/>
    </ligand>
</feature>
<keyword evidence="5 7" id="KW-0175">Coiled coil</keyword>
<dbReference type="PROSITE" id="PS51131">
    <property type="entry name" value="ZN_HOOK"/>
    <property type="match status" value="1"/>
</dbReference>
<dbReference type="GO" id="GO:0051880">
    <property type="term" value="F:G-quadruplex DNA binding"/>
    <property type="evidence" value="ECO:0007669"/>
    <property type="project" value="TreeGrafter"/>
</dbReference>
<dbReference type="GO" id="GO:0005524">
    <property type="term" value="F:ATP binding"/>
    <property type="evidence" value="ECO:0007669"/>
    <property type="project" value="UniProtKB-KW"/>
</dbReference>
<dbReference type="GO" id="GO:0007004">
    <property type="term" value="P:telomere maintenance via telomerase"/>
    <property type="evidence" value="ECO:0007669"/>
    <property type="project" value="TreeGrafter"/>
</dbReference>
<keyword evidence="3 6" id="KW-0862">Zinc</keyword>
<dbReference type="EMBL" id="UZAM01011140">
    <property type="protein sequence ID" value="VDP14977.1"/>
    <property type="molecule type" value="Genomic_DNA"/>
</dbReference>
<evidence type="ECO:0000256" key="1">
    <source>
        <dbReference type="ARBA" id="ARBA00022723"/>
    </source>
</evidence>
<dbReference type="GO" id="GO:0006302">
    <property type="term" value="P:double-strand break repair"/>
    <property type="evidence" value="ECO:0007669"/>
    <property type="project" value="TreeGrafter"/>
</dbReference>
<feature type="coiled-coil region" evidence="7">
    <location>
        <begin position="64"/>
        <end position="153"/>
    </location>
</feature>
<dbReference type="WBParaSite" id="SBAD_0000828401-mRNA-1">
    <property type="protein sequence ID" value="SBAD_0000828401-mRNA-1"/>
    <property type="gene ID" value="SBAD_0000828401"/>
</dbReference>
<evidence type="ECO:0000256" key="7">
    <source>
        <dbReference type="SAM" id="Coils"/>
    </source>
</evidence>
<evidence type="ECO:0000313" key="10">
    <source>
        <dbReference type="Proteomes" id="UP000270296"/>
    </source>
</evidence>
<dbReference type="GO" id="GO:0043047">
    <property type="term" value="F:single-stranded telomeric DNA binding"/>
    <property type="evidence" value="ECO:0007669"/>
    <property type="project" value="TreeGrafter"/>
</dbReference>
<sequence length="603" mass="69487">MINLLGVSKAILDNVIFCHQEEFCWPLSDPKSLKTRFDDIFSATKYIKALDALKKVRLEQAQVIRQCTTEIKFLKQNKEKAEEIKQDMTKTEVKLKACNDSVNKIQERLKPLQELLQNIAEQNKKLAKLTNKRDTLTAEKTMLETQIVDLRKQIPEMYDGSDEQLEYDLANFAQEMSDKSRMLIANEQAVEALNQRISILTKTRNDKVSAKSRIEAEIEMIKKRISQRDELVGKLAGLMKISDEIAGDRSNVMPFMNAANDRLHDVKVELELIKTDFDRKLGDLDKQVSEATDKKAAAEQTARISDERRRKFEVEFKTMQHQLRDIDSSAPRIKELQKVIDQLNEEVVNLEQGFNETSVMAEIESSASTRKDVETKVNLASVHEFLRDKKSSITGFEAELEKLTAKLRNCDVERKMVMEQLSEREKELKDYEEKILSVWHLAFGCVPQWFKLFFLFQSSLQPELSVEENIQSVSQDMERLQLEKGTLDGASYMYRKYIDFLHKRPCCPLCNRDFANQVESQQLLKELETNLKSLPEEQKCLKVKLQKSQRKHQDLLQLQPTASLAKKLRNDVIPSLKSKSSALVNGIQEAKKAISEVCTCLIV</sequence>
<keyword evidence="1 6" id="KW-0479">Metal-binding</keyword>
<keyword evidence="4" id="KW-0067">ATP-binding</keyword>
<dbReference type="PANTHER" id="PTHR18867">
    <property type="entry name" value="RAD50"/>
    <property type="match status" value="1"/>
</dbReference>
<reference evidence="9 10" key="2">
    <citation type="submission" date="2018-11" db="EMBL/GenBank/DDBJ databases">
        <authorList>
            <consortium name="Pathogen Informatics"/>
        </authorList>
    </citation>
    <scope>NUCLEOTIDE SEQUENCE [LARGE SCALE GENOMIC DNA]</scope>
</reference>
<feature type="binding site" evidence="6">
    <location>
        <position position="507"/>
    </location>
    <ligand>
        <name>Zn(2+)</name>
        <dbReference type="ChEBI" id="CHEBI:29105"/>
    </ligand>
</feature>
<dbReference type="GO" id="GO:0000794">
    <property type="term" value="C:condensed nuclear chromosome"/>
    <property type="evidence" value="ECO:0007669"/>
    <property type="project" value="TreeGrafter"/>
</dbReference>
<keyword evidence="2" id="KW-0547">Nucleotide-binding</keyword>
<dbReference type="PANTHER" id="PTHR18867:SF12">
    <property type="entry name" value="DNA REPAIR PROTEIN RAD50"/>
    <property type="match status" value="1"/>
</dbReference>
<evidence type="ECO:0000313" key="11">
    <source>
        <dbReference type="WBParaSite" id="SBAD_0000828401-mRNA-1"/>
    </source>
</evidence>
<evidence type="ECO:0000256" key="6">
    <source>
        <dbReference type="PROSITE-ProRule" id="PRU00471"/>
    </source>
</evidence>
<organism evidence="11">
    <name type="scientific">Soboliphyme baturini</name>
    <dbReference type="NCBI Taxonomy" id="241478"/>
    <lineage>
        <taxon>Eukaryota</taxon>
        <taxon>Metazoa</taxon>
        <taxon>Ecdysozoa</taxon>
        <taxon>Nematoda</taxon>
        <taxon>Enoplea</taxon>
        <taxon>Dorylaimia</taxon>
        <taxon>Dioctophymatida</taxon>
        <taxon>Dioctophymatoidea</taxon>
        <taxon>Soboliphymatidae</taxon>
        <taxon>Soboliphyme</taxon>
    </lineage>
</organism>
<evidence type="ECO:0000313" key="9">
    <source>
        <dbReference type="EMBL" id="VDP14977.1"/>
    </source>
</evidence>
<dbReference type="SUPFAM" id="SSF52540">
    <property type="entry name" value="P-loop containing nucleoside triphosphate hydrolases"/>
    <property type="match status" value="1"/>
</dbReference>
<evidence type="ECO:0000256" key="2">
    <source>
        <dbReference type="ARBA" id="ARBA00022741"/>
    </source>
</evidence>
<dbReference type="GO" id="GO:0046872">
    <property type="term" value="F:metal ion binding"/>
    <property type="evidence" value="ECO:0007669"/>
    <property type="project" value="UniProtKB-UniRule"/>
</dbReference>
<accession>A0A183IWJ1</accession>
<gene>
    <name evidence="9" type="ORF">SBAD_LOCUS7989</name>
</gene>
<name>A0A183IWJ1_9BILA</name>
<feature type="domain" description="Zinc-hook" evidence="8">
    <location>
        <begin position="463"/>
        <end position="560"/>
    </location>
</feature>
<dbReference type="GO" id="GO:0030870">
    <property type="term" value="C:Mre11 complex"/>
    <property type="evidence" value="ECO:0007669"/>
    <property type="project" value="TreeGrafter"/>
</dbReference>
<evidence type="ECO:0000256" key="3">
    <source>
        <dbReference type="ARBA" id="ARBA00022833"/>
    </source>
</evidence>
<dbReference type="GO" id="GO:0003691">
    <property type="term" value="F:double-stranded telomeric DNA binding"/>
    <property type="evidence" value="ECO:0007669"/>
    <property type="project" value="TreeGrafter"/>
</dbReference>
<proteinExistence type="predicted"/>
<dbReference type="Proteomes" id="UP000270296">
    <property type="component" value="Unassembled WGS sequence"/>
</dbReference>
<dbReference type="OrthoDB" id="18797at2759"/>
<dbReference type="GO" id="GO:0070192">
    <property type="term" value="P:chromosome organization involved in meiotic cell cycle"/>
    <property type="evidence" value="ECO:0007669"/>
    <property type="project" value="TreeGrafter"/>
</dbReference>
<dbReference type="GO" id="GO:0000722">
    <property type="term" value="P:telomere maintenance via recombination"/>
    <property type="evidence" value="ECO:0007669"/>
    <property type="project" value="TreeGrafter"/>
</dbReference>
<keyword evidence="10" id="KW-1185">Reference proteome</keyword>
<protein>
    <submittedName>
        <fullName evidence="11">Zinc-hook domain-containing protein</fullName>
    </submittedName>
</protein>
<evidence type="ECO:0000256" key="5">
    <source>
        <dbReference type="ARBA" id="ARBA00023054"/>
    </source>
</evidence>
<dbReference type="AlphaFoldDB" id="A0A183IWJ1"/>
<evidence type="ECO:0000259" key="8">
    <source>
        <dbReference type="PROSITE" id="PS51131"/>
    </source>
</evidence>
<feature type="coiled-coil region" evidence="7">
    <location>
        <begin position="386"/>
        <end position="434"/>
    </location>
</feature>
<dbReference type="InterPro" id="IPR027417">
    <property type="entry name" value="P-loop_NTPase"/>
</dbReference>
<evidence type="ECO:0000256" key="4">
    <source>
        <dbReference type="ARBA" id="ARBA00022840"/>
    </source>
</evidence>
<dbReference type="Pfam" id="PF04423">
    <property type="entry name" value="Rad50_zn_hook"/>
    <property type="match status" value="1"/>
</dbReference>